<keyword evidence="8 10" id="KW-0472">Membrane</keyword>
<evidence type="ECO:0000256" key="5">
    <source>
        <dbReference type="ARBA" id="ARBA00022679"/>
    </source>
</evidence>
<dbReference type="AlphaFoldDB" id="A0A9P8M6Y0"/>
<keyword evidence="7 10" id="KW-1133">Transmembrane helix</keyword>
<evidence type="ECO:0000256" key="9">
    <source>
        <dbReference type="ARBA" id="ARBA00075214"/>
    </source>
</evidence>
<evidence type="ECO:0000256" key="4">
    <source>
        <dbReference type="ARBA" id="ARBA00005985"/>
    </source>
</evidence>
<evidence type="ECO:0000256" key="1">
    <source>
        <dbReference type="ARBA" id="ARBA00001946"/>
    </source>
</evidence>
<reference evidence="11 12" key="1">
    <citation type="submission" date="2020-07" db="EMBL/GenBank/DDBJ databases">
        <title>Metarhizium humberi genome.</title>
        <authorList>
            <person name="Lysoe E."/>
        </authorList>
    </citation>
    <scope>NUCLEOTIDE SEQUENCE [LARGE SCALE GENOMIC DNA]</scope>
    <source>
        <strain evidence="11 12">ESALQ1638</strain>
    </source>
</reference>
<dbReference type="InterPro" id="IPR039653">
    <property type="entry name" value="Prenyltransferase"/>
</dbReference>
<sequence length="338" mass="37972">MVGSSRPGQTLTGYPGSQHLAFYLISTSRFNRYMPYYTMFAAGKEGAHFCLPREPCALKLQQDPASIAVNYILRQASLCFVHCLLLCGAGNTWNDLVDRDIDARVARTNTRPLASGKVSTAEALAWMASQYLLSVKTLHWILDGQNICRIMLPLTTSIALYPYVKRPVFRKVFIYPQYILGLAVAYPAITGWSSINGREQSTSEILTNCAPICLLVFFWCVYFNTAYSHQDSVDDRKMNINSAYVVAGQRIRLFLAFLSVLPLAVIPSVVSKINSPWLWFSWMVVWTGAMVKQIVQFDARKPESGGCIHWENFLLGLWTVAACVVEVGLQKARLWDTV</sequence>
<dbReference type="Gene3D" id="1.10.357.140">
    <property type="entry name" value="UbiA prenyltransferase"/>
    <property type="match status" value="1"/>
</dbReference>
<feature type="transmembrane region" description="Helical" evidence="10">
    <location>
        <begin position="251"/>
        <end position="270"/>
    </location>
</feature>
<dbReference type="Proteomes" id="UP000764110">
    <property type="component" value="Unassembled WGS sequence"/>
</dbReference>
<evidence type="ECO:0000313" key="12">
    <source>
        <dbReference type="Proteomes" id="UP000764110"/>
    </source>
</evidence>
<evidence type="ECO:0000256" key="8">
    <source>
        <dbReference type="ARBA" id="ARBA00023136"/>
    </source>
</evidence>
<dbReference type="CDD" id="cd13959">
    <property type="entry name" value="PT_UbiA_COQ2"/>
    <property type="match status" value="1"/>
</dbReference>
<dbReference type="GO" id="GO:0016765">
    <property type="term" value="F:transferase activity, transferring alkyl or aryl (other than methyl) groups"/>
    <property type="evidence" value="ECO:0007669"/>
    <property type="project" value="InterPro"/>
</dbReference>
<dbReference type="PANTHER" id="PTHR11048:SF28">
    <property type="entry name" value="4-HYDROXYBENZOATE POLYPRENYLTRANSFERASE, MITOCHONDRIAL"/>
    <property type="match status" value="1"/>
</dbReference>
<feature type="transmembrane region" description="Helical" evidence="10">
    <location>
        <begin position="205"/>
        <end position="227"/>
    </location>
</feature>
<comment type="subcellular location">
    <subcellularLocation>
        <location evidence="2">Membrane</location>
        <topology evidence="2">Multi-pass membrane protein</topology>
    </subcellularLocation>
</comment>
<comment type="similarity">
    <text evidence="4">Belongs to the UbiA prenyltransferase family.</text>
</comment>
<evidence type="ECO:0000256" key="2">
    <source>
        <dbReference type="ARBA" id="ARBA00004141"/>
    </source>
</evidence>
<dbReference type="InterPro" id="IPR044878">
    <property type="entry name" value="UbiA_sf"/>
</dbReference>
<dbReference type="InterPro" id="IPR030470">
    <property type="entry name" value="UbiA_prenylTrfase_CS"/>
</dbReference>
<organism evidence="11 12">
    <name type="scientific">Metarhizium humberi</name>
    <dbReference type="NCBI Taxonomy" id="2596975"/>
    <lineage>
        <taxon>Eukaryota</taxon>
        <taxon>Fungi</taxon>
        <taxon>Dikarya</taxon>
        <taxon>Ascomycota</taxon>
        <taxon>Pezizomycotina</taxon>
        <taxon>Sordariomycetes</taxon>
        <taxon>Hypocreomycetidae</taxon>
        <taxon>Hypocreales</taxon>
        <taxon>Clavicipitaceae</taxon>
        <taxon>Metarhizium</taxon>
    </lineage>
</organism>
<evidence type="ECO:0000256" key="6">
    <source>
        <dbReference type="ARBA" id="ARBA00022692"/>
    </source>
</evidence>
<proteinExistence type="inferred from homology"/>
<dbReference type="FunFam" id="1.20.120.1780:FF:000001">
    <property type="entry name" value="4-hydroxybenzoate octaprenyltransferase"/>
    <property type="match status" value="1"/>
</dbReference>
<dbReference type="Pfam" id="PF01040">
    <property type="entry name" value="UbiA"/>
    <property type="match status" value="1"/>
</dbReference>
<comment type="cofactor">
    <cofactor evidence="1">
        <name>Mg(2+)</name>
        <dbReference type="ChEBI" id="CHEBI:18420"/>
    </cofactor>
</comment>
<comment type="pathway">
    <text evidence="3">Secondary metabolite biosynthesis; terpenoid biosynthesis.</text>
</comment>
<dbReference type="PANTHER" id="PTHR11048">
    <property type="entry name" value="PRENYLTRANSFERASES"/>
    <property type="match status" value="1"/>
</dbReference>
<protein>
    <recommendedName>
        <fullName evidence="9">Diterpenoid pyrone biosynthesis cluster protein C</fullName>
    </recommendedName>
</protein>
<keyword evidence="6 10" id="KW-0812">Transmembrane</keyword>
<keyword evidence="5" id="KW-0808">Transferase</keyword>
<name>A0A9P8M6Y0_9HYPO</name>
<evidence type="ECO:0000256" key="7">
    <source>
        <dbReference type="ARBA" id="ARBA00022989"/>
    </source>
</evidence>
<dbReference type="Gene3D" id="1.20.120.1780">
    <property type="entry name" value="UbiA prenyltransferase"/>
    <property type="match status" value="1"/>
</dbReference>
<dbReference type="EMBL" id="JACEFI010000022">
    <property type="protein sequence ID" value="KAH0593200.1"/>
    <property type="molecule type" value="Genomic_DNA"/>
</dbReference>
<accession>A0A9P8M6Y0</accession>
<evidence type="ECO:0000256" key="10">
    <source>
        <dbReference type="SAM" id="Phobius"/>
    </source>
</evidence>
<dbReference type="InterPro" id="IPR000537">
    <property type="entry name" value="UbiA_prenyltransferase"/>
</dbReference>
<gene>
    <name evidence="11" type="ORF">MHUMG1_08922</name>
</gene>
<keyword evidence="12" id="KW-1185">Reference proteome</keyword>
<dbReference type="PROSITE" id="PS00943">
    <property type="entry name" value="UBIA"/>
    <property type="match status" value="1"/>
</dbReference>
<evidence type="ECO:0000313" key="11">
    <source>
        <dbReference type="EMBL" id="KAH0593200.1"/>
    </source>
</evidence>
<dbReference type="GO" id="GO:0005886">
    <property type="term" value="C:plasma membrane"/>
    <property type="evidence" value="ECO:0007669"/>
    <property type="project" value="TreeGrafter"/>
</dbReference>
<evidence type="ECO:0000256" key="3">
    <source>
        <dbReference type="ARBA" id="ARBA00004721"/>
    </source>
</evidence>
<comment type="caution">
    <text evidence="11">The sequence shown here is derived from an EMBL/GenBank/DDBJ whole genome shotgun (WGS) entry which is preliminary data.</text>
</comment>
<feature type="transmembrane region" description="Helical" evidence="10">
    <location>
        <begin position="172"/>
        <end position="193"/>
    </location>
</feature>
<dbReference type="FunFam" id="1.10.357.140:FF:000008">
    <property type="entry name" value="4-hydroxybenzoate octaprenyltransferase"/>
    <property type="match status" value="1"/>
</dbReference>